<proteinExistence type="predicted"/>
<organism evidence="1 2">
    <name type="scientific">Steinernema glaseri</name>
    <dbReference type="NCBI Taxonomy" id="37863"/>
    <lineage>
        <taxon>Eukaryota</taxon>
        <taxon>Metazoa</taxon>
        <taxon>Ecdysozoa</taxon>
        <taxon>Nematoda</taxon>
        <taxon>Chromadorea</taxon>
        <taxon>Rhabditida</taxon>
        <taxon>Tylenchina</taxon>
        <taxon>Panagrolaimomorpha</taxon>
        <taxon>Strongyloidoidea</taxon>
        <taxon>Steinernematidae</taxon>
        <taxon>Steinernema</taxon>
    </lineage>
</organism>
<dbReference type="Proteomes" id="UP000095287">
    <property type="component" value="Unplaced"/>
</dbReference>
<keyword evidence="1" id="KW-1185">Reference proteome</keyword>
<evidence type="ECO:0000313" key="1">
    <source>
        <dbReference type="Proteomes" id="UP000095287"/>
    </source>
</evidence>
<accession>A0A1I8AM19</accession>
<dbReference type="AlphaFoldDB" id="A0A1I8AM19"/>
<dbReference type="WBParaSite" id="L893_g7179.t1">
    <property type="protein sequence ID" value="L893_g7179.t1"/>
    <property type="gene ID" value="L893_g7179"/>
</dbReference>
<sequence>MPSVFNLAANKNETSMVHETRRCQGLHVTSSSNKCTQHYQTKCMIKQGSKPVTTINREYIDDKHKKRREVS</sequence>
<protein>
    <submittedName>
        <fullName evidence="2">Ovule protein</fullName>
    </submittedName>
</protein>
<reference evidence="2" key="1">
    <citation type="submission" date="2016-11" db="UniProtKB">
        <authorList>
            <consortium name="WormBaseParasite"/>
        </authorList>
    </citation>
    <scope>IDENTIFICATION</scope>
</reference>
<evidence type="ECO:0000313" key="2">
    <source>
        <dbReference type="WBParaSite" id="L893_g7179.t1"/>
    </source>
</evidence>
<name>A0A1I8AM19_9BILA</name>